<protein>
    <recommendedName>
        <fullName evidence="2">UPF0235 protein I2H38_05770</fullName>
    </recommendedName>
</protein>
<dbReference type="HAMAP" id="MF_00634">
    <property type="entry name" value="UPF0235"/>
    <property type="match status" value="1"/>
</dbReference>
<dbReference type="Gene3D" id="3.30.1200.10">
    <property type="entry name" value="YggU-like"/>
    <property type="match status" value="1"/>
</dbReference>
<dbReference type="NCBIfam" id="TIGR00251">
    <property type="entry name" value="DUF167 family protein"/>
    <property type="match status" value="1"/>
</dbReference>
<dbReference type="SUPFAM" id="SSF69786">
    <property type="entry name" value="YggU-like"/>
    <property type="match status" value="1"/>
</dbReference>
<dbReference type="InterPro" id="IPR036591">
    <property type="entry name" value="YggU-like_sf"/>
</dbReference>
<keyword evidence="4" id="KW-1185">Reference proteome</keyword>
<comment type="caution">
    <text evidence="3">The sequence shown here is derived from an EMBL/GenBank/DDBJ whole genome shotgun (WGS) entry which is preliminary data.</text>
</comment>
<dbReference type="RefSeq" id="WP_196270872.1">
    <property type="nucleotide sequence ID" value="NZ_JADQDO010000002.1"/>
</dbReference>
<dbReference type="Pfam" id="PF02594">
    <property type="entry name" value="DUF167"/>
    <property type="match status" value="1"/>
</dbReference>
<name>A0A931BSB6_9HYPH</name>
<comment type="similarity">
    <text evidence="1 2">Belongs to the UPF0235 family.</text>
</comment>
<evidence type="ECO:0000256" key="1">
    <source>
        <dbReference type="ARBA" id="ARBA00010364"/>
    </source>
</evidence>
<sequence length="103" mass="10819">MPWRPRPDGLEVRVRVTPRGGRDAIDGVDVLSDGKRVLKVRVRAVPEDGAANEGVRRLLAKALKVPASAVSLEAGATARLKTFLILGDAGLLAAQLAALTGQD</sequence>
<dbReference type="NCBIfam" id="NF002348">
    <property type="entry name" value="PRK01310.1"/>
    <property type="match status" value="1"/>
</dbReference>
<proteinExistence type="inferred from homology"/>
<organism evidence="3 4">
    <name type="scientific">Microvirga alba</name>
    <dbReference type="NCBI Taxonomy" id="2791025"/>
    <lineage>
        <taxon>Bacteria</taxon>
        <taxon>Pseudomonadati</taxon>
        <taxon>Pseudomonadota</taxon>
        <taxon>Alphaproteobacteria</taxon>
        <taxon>Hyphomicrobiales</taxon>
        <taxon>Methylobacteriaceae</taxon>
        <taxon>Microvirga</taxon>
    </lineage>
</organism>
<dbReference type="Proteomes" id="UP000599312">
    <property type="component" value="Unassembled WGS sequence"/>
</dbReference>
<reference evidence="3" key="1">
    <citation type="submission" date="2020-11" db="EMBL/GenBank/DDBJ databases">
        <authorList>
            <person name="Kim M.K."/>
        </authorList>
    </citation>
    <scope>NUCLEOTIDE SEQUENCE</scope>
    <source>
        <strain evidence="3">BT350</strain>
    </source>
</reference>
<gene>
    <name evidence="3" type="ORF">I2H38_05770</name>
</gene>
<evidence type="ECO:0000256" key="2">
    <source>
        <dbReference type="HAMAP-Rule" id="MF_00634"/>
    </source>
</evidence>
<evidence type="ECO:0000313" key="4">
    <source>
        <dbReference type="Proteomes" id="UP000599312"/>
    </source>
</evidence>
<dbReference type="EMBL" id="JADQDO010000002">
    <property type="protein sequence ID" value="MBF9232885.1"/>
    <property type="molecule type" value="Genomic_DNA"/>
</dbReference>
<evidence type="ECO:0000313" key="3">
    <source>
        <dbReference type="EMBL" id="MBF9232885.1"/>
    </source>
</evidence>
<dbReference type="InterPro" id="IPR003746">
    <property type="entry name" value="DUF167"/>
</dbReference>
<dbReference type="SMART" id="SM01152">
    <property type="entry name" value="DUF167"/>
    <property type="match status" value="1"/>
</dbReference>
<dbReference type="AlphaFoldDB" id="A0A931BSB6"/>
<accession>A0A931BSB6</accession>